<keyword evidence="1" id="KW-0472">Membrane</keyword>
<reference evidence="2 3" key="1">
    <citation type="submission" date="2020-07" db="EMBL/GenBank/DDBJ databases">
        <title>Sequencing the genomes of 1000 actinobacteria strains.</title>
        <authorList>
            <person name="Klenk H.-P."/>
        </authorList>
    </citation>
    <scope>NUCLEOTIDE SEQUENCE [LARGE SCALE GENOMIC DNA]</scope>
    <source>
        <strain evidence="2 3">DSM 45763</strain>
    </source>
</reference>
<dbReference type="EMBL" id="JACCCO010000001">
    <property type="protein sequence ID" value="NYF37909.1"/>
    <property type="molecule type" value="Genomic_DNA"/>
</dbReference>
<dbReference type="AlphaFoldDB" id="A0A852UP17"/>
<evidence type="ECO:0000313" key="2">
    <source>
        <dbReference type="EMBL" id="NYF37909.1"/>
    </source>
</evidence>
<keyword evidence="1" id="KW-1133">Transmembrane helix</keyword>
<gene>
    <name evidence="2" type="ORF">HDA43_000068</name>
</gene>
<accession>A0A852UP17</accession>
<evidence type="ECO:0000256" key="1">
    <source>
        <dbReference type="SAM" id="Phobius"/>
    </source>
</evidence>
<protein>
    <submittedName>
        <fullName evidence="2">Uncharacterized protein</fullName>
    </submittedName>
</protein>
<comment type="caution">
    <text evidence="2">The sequence shown here is derived from an EMBL/GenBank/DDBJ whole genome shotgun (WGS) entry which is preliminary data.</text>
</comment>
<keyword evidence="1" id="KW-0812">Transmembrane</keyword>
<keyword evidence="3" id="KW-1185">Reference proteome</keyword>
<feature type="transmembrane region" description="Helical" evidence="1">
    <location>
        <begin position="24"/>
        <end position="44"/>
    </location>
</feature>
<dbReference type="Proteomes" id="UP000576393">
    <property type="component" value="Unassembled WGS sequence"/>
</dbReference>
<name>A0A852UP17_9ACTN</name>
<sequence length="60" mass="6095">MLVILAGFTVGGVGLCAGPSWIMFWVGVGIAAVGGLIALMVDIFSDVIIDAPREPLNHGG</sequence>
<evidence type="ECO:0000313" key="3">
    <source>
        <dbReference type="Proteomes" id="UP000576393"/>
    </source>
</evidence>
<organism evidence="2 3">
    <name type="scientific">Streptosporangium sandarakinum</name>
    <dbReference type="NCBI Taxonomy" id="1260955"/>
    <lineage>
        <taxon>Bacteria</taxon>
        <taxon>Bacillati</taxon>
        <taxon>Actinomycetota</taxon>
        <taxon>Actinomycetes</taxon>
        <taxon>Streptosporangiales</taxon>
        <taxon>Streptosporangiaceae</taxon>
        <taxon>Streptosporangium</taxon>
    </lineage>
</organism>
<proteinExistence type="predicted"/>